<comment type="caution">
    <text evidence="2">The sequence shown here is derived from an EMBL/GenBank/DDBJ whole genome shotgun (WGS) entry which is preliminary data.</text>
</comment>
<evidence type="ECO:0000313" key="2">
    <source>
        <dbReference type="EMBL" id="GAA4666491.1"/>
    </source>
</evidence>
<reference evidence="3" key="1">
    <citation type="journal article" date="2019" name="Int. J. Syst. Evol. Microbiol.">
        <title>The Global Catalogue of Microorganisms (GCM) 10K type strain sequencing project: providing services to taxonomists for standard genome sequencing and annotation.</title>
        <authorList>
            <consortium name="The Broad Institute Genomics Platform"/>
            <consortium name="The Broad Institute Genome Sequencing Center for Infectious Disease"/>
            <person name="Wu L."/>
            <person name="Ma J."/>
        </authorList>
    </citation>
    <scope>NUCLEOTIDE SEQUENCE [LARGE SCALE GENOMIC DNA]</scope>
    <source>
        <strain evidence="3">JCM 18956</strain>
    </source>
</reference>
<organism evidence="2 3">
    <name type="scientific">Frondihabitans cladoniiphilus</name>
    <dbReference type="NCBI Taxonomy" id="715785"/>
    <lineage>
        <taxon>Bacteria</taxon>
        <taxon>Bacillati</taxon>
        <taxon>Actinomycetota</taxon>
        <taxon>Actinomycetes</taxon>
        <taxon>Micrococcales</taxon>
        <taxon>Microbacteriaceae</taxon>
        <taxon>Frondihabitans</taxon>
    </lineage>
</organism>
<dbReference type="Proteomes" id="UP001501295">
    <property type="component" value="Unassembled WGS sequence"/>
</dbReference>
<dbReference type="EMBL" id="BAABLM010000001">
    <property type="protein sequence ID" value="GAA4666491.1"/>
    <property type="molecule type" value="Genomic_DNA"/>
</dbReference>
<gene>
    <name evidence="2" type="ORF">GCM10025780_05280</name>
</gene>
<feature type="compositionally biased region" description="Basic and acidic residues" evidence="1">
    <location>
        <begin position="144"/>
        <end position="164"/>
    </location>
</feature>
<protein>
    <submittedName>
        <fullName evidence="2">Uncharacterized protein</fullName>
    </submittedName>
</protein>
<sequence>MTGYGKRSTRPPEGWTRPRVLSEGLRVKHVAEGDGGSKTYDFSSLPLHRDLQTQLALIMADRVRPTGVWRRLPSSTQPWQAIQALAVFMASLDQPPTSVSEITADMWRSWRHSRTDSTGGRRYVRITASYLLGHPHVTNGLQKELSRRVARDKPDEPSYSEDEMKVRRDHATRIFRKAEERICGSVEHLALFRAGHFAVGSDDYLVGEALESVMASGEVPHYRAKRGNRYVKSKYRGPLGNRSGVEGWNRLFLTSTERIAAVFLLMNENGWNWSSVVALNLPTSVSAGEGSVMHLVKLRKPKRGGRDSYEDRSLDDFGPGSPGRLLSRIMTVTEPARDFAKTAGVPTNRLFVSRTSALREGSNLSEFVRIGVDEGDLVAWKNSGAPSINWRRVRKTVNTRYLRRPNQNTQNTHDSQYALGDPNLHVEMERVIAAGLAKALDHAKATIRAAVDLDGRPDLPSTPTAHCGEGTLKSPFAALGEPCLVSFLLCLACPLAVVTTSHIPFLAYLHECLGALRTSMLTESWNRRWRDSFERLDDLRENYVYEPSWRLALQKVTADERTTAVLLIQGQIAA</sequence>
<accession>A0ABP8VLJ1</accession>
<proteinExistence type="predicted"/>
<evidence type="ECO:0000256" key="1">
    <source>
        <dbReference type="SAM" id="MobiDB-lite"/>
    </source>
</evidence>
<feature type="region of interest" description="Disordered" evidence="1">
    <location>
        <begin position="143"/>
        <end position="164"/>
    </location>
</feature>
<evidence type="ECO:0000313" key="3">
    <source>
        <dbReference type="Proteomes" id="UP001501295"/>
    </source>
</evidence>
<name>A0ABP8VLJ1_9MICO</name>
<keyword evidence="3" id="KW-1185">Reference proteome</keyword>